<dbReference type="Proteomes" id="UP000292702">
    <property type="component" value="Unassembled WGS sequence"/>
</dbReference>
<dbReference type="InterPro" id="IPR023209">
    <property type="entry name" value="DAO"/>
</dbReference>
<gene>
    <name evidence="9" type="ORF">EIP91_011166</name>
</gene>
<dbReference type="PANTHER" id="PTHR11530:SF11">
    <property type="entry name" value="D-ASPARTATE OXIDASE"/>
    <property type="match status" value="1"/>
</dbReference>
<keyword evidence="10" id="KW-1185">Reference proteome</keyword>
<dbReference type="EMBL" id="RWJN01000070">
    <property type="protein sequence ID" value="TCD68307.1"/>
    <property type="molecule type" value="Genomic_DNA"/>
</dbReference>
<dbReference type="PANTHER" id="PTHR11530">
    <property type="entry name" value="D-AMINO ACID OXIDASE"/>
    <property type="match status" value="1"/>
</dbReference>
<evidence type="ECO:0000313" key="9">
    <source>
        <dbReference type="EMBL" id="TCD68307.1"/>
    </source>
</evidence>
<keyword evidence="7" id="KW-0812">Transmembrane</keyword>
<feature type="domain" description="FAD dependent oxidoreductase" evidence="8">
    <location>
        <begin position="10"/>
        <end position="354"/>
    </location>
</feature>
<dbReference type="Pfam" id="PF01266">
    <property type="entry name" value="DAO"/>
    <property type="match status" value="1"/>
</dbReference>
<feature type="binding site" evidence="6">
    <location>
        <position position="338"/>
    </location>
    <ligand>
        <name>D-dopa</name>
        <dbReference type="ChEBI" id="CHEBI:149689"/>
    </ligand>
</feature>
<evidence type="ECO:0000256" key="7">
    <source>
        <dbReference type="SAM" id="Phobius"/>
    </source>
</evidence>
<dbReference type="GO" id="GO:0071949">
    <property type="term" value="F:FAD binding"/>
    <property type="evidence" value="ECO:0007669"/>
    <property type="project" value="InterPro"/>
</dbReference>
<dbReference type="GO" id="GO:0005737">
    <property type="term" value="C:cytoplasm"/>
    <property type="evidence" value="ECO:0007669"/>
    <property type="project" value="TreeGrafter"/>
</dbReference>
<dbReference type="InterPro" id="IPR006076">
    <property type="entry name" value="FAD-dep_OxRdtase"/>
</dbReference>
<dbReference type="STRING" id="92696.A0A4V2MX07"/>
<dbReference type="PIRSF" id="PIRSF000189">
    <property type="entry name" value="D-aa_oxidase"/>
    <property type="match status" value="1"/>
</dbReference>
<keyword evidence="4 6" id="KW-0274">FAD</keyword>
<comment type="caution">
    <text evidence="9">The sequence shown here is derived from an EMBL/GenBank/DDBJ whole genome shotgun (WGS) entry which is preliminary data.</text>
</comment>
<organism evidence="9 10">
    <name type="scientific">Steccherinum ochraceum</name>
    <dbReference type="NCBI Taxonomy" id="92696"/>
    <lineage>
        <taxon>Eukaryota</taxon>
        <taxon>Fungi</taxon>
        <taxon>Dikarya</taxon>
        <taxon>Basidiomycota</taxon>
        <taxon>Agaricomycotina</taxon>
        <taxon>Agaricomycetes</taxon>
        <taxon>Polyporales</taxon>
        <taxon>Steccherinaceae</taxon>
        <taxon>Steccherinum</taxon>
    </lineage>
</organism>
<evidence type="ECO:0000313" key="10">
    <source>
        <dbReference type="Proteomes" id="UP000292702"/>
    </source>
</evidence>
<dbReference type="PROSITE" id="PS00677">
    <property type="entry name" value="DAO"/>
    <property type="match status" value="1"/>
</dbReference>
<name>A0A4V2MX07_9APHY</name>
<dbReference type="SUPFAM" id="SSF54373">
    <property type="entry name" value="FAD-linked reductases, C-terminal domain"/>
    <property type="match status" value="1"/>
</dbReference>
<dbReference type="GO" id="GO:0019478">
    <property type="term" value="P:D-amino acid catabolic process"/>
    <property type="evidence" value="ECO:0007669"/>
    <property type="project" value="TreeGrafter"/>
</dbReference>
<comment type="cofactor">
    <cofactor evidence="1 6">
        <name>FAD</name>
        <dbReference type="ChEBI" id="CHEBI:57692"/>
    </cofactor>
</comment>
<evidence type="ECO:0000256" key="3">
    <source>
        <dbReference type="ARBA" id="ARBA00022630"/>
    </source>
</evidence>
<feature type="binding site" evidence="6">
    <location>
        <position position="293"/>
    </location>
    <ligand>
        <name>D-dopa</name>
        <dbReference type="ChEBI" id="CHEBI:149689"/>
    </ligand>
</feature>
<feature type="binding site" evidence="6">
    <location>
        <position position="182"/>
    </location>
    <ligand>
        <name>FAD</name>
        <dbReference type="ChEBI" id="CHEBI:57692"/>
    </ligand>
</feature>
<evidence type="ECO:0000259" key="8">
    <source>
        <dbReference type="Pfam" id="PF01266"/>
    </source>
</evidence>
<keyword evidence="7" id="KW-0472">Membrane</keyword>
<reference evidence="9 10" key="1">
    <citation type="submission" date="2018-11" db="EMBL/GenBank/DDBJ databases">
        <title>Genome assembly of Steccherinum ochraceum LE-BIN_3174, the white-rot fungus of the Steccherinaceae family (The Residual Polyporoid clade, Polyporales, Basidiomycota).</title>
        <authorList>
            <person name="Fedorova T.V."/>
            <person name="Glazunova O.A."/>
            <person name="Landesman E.O."/>
            <person name="Moiseenko K.V."/>
            <person name="Psurtseva N.V."/>
            <person name="Savinova O.S."/>
            <person name="Shakhova N.V."/>
            <person name="Tyazhelova T.V."/>
            <person name="Vasina D.V."/>
        </authorList>
    </citation>
    <scope>NUCLEOTIDE SEQUENCE [LARGE SCALE GENOMIC DNA]</scope>
    <source>
        <strain evidence="9 10">LE-BIN_3174</strain>
    </source>
</reference>
<dbReference type="OrthoDB" id="2015447at2759"/>
<dbReference type="GO" id="GO:0003884">
    <property type="term" value="F:D-amino-acid oxidase activity"/>
    <property type="evidence" value="ECO:0007669"/>
    <property type="project" value="InterPro"/>
</dbReference>
<dbReference type="SUPFAM" id="SSF51971">
    <property type="entry name" value="Nucleotide-binding domain"/>
    <property type="match status" value="1"/>
</dbReference>
<dbReference type="Gene3D" id="3.30.9.10">
    <property type="entry name" value="D-Amino Acid Oxidase, subunit A, domain 2"/>
    <property type="match status" value="1"/>
</dbReference>
<proteinExistence type="inferred from homology"/>
<dbReference type="Gene3D" id="3.40.50.720">
    <property type="entry name" value="NAD(P)-binding Rossmann-like Domain"/>
    <property type="match status" value="1"/>
</dbReference>
<sequence length="359" mass="39919">MSTEGAQRHIVILGAGVIGMTIAHVISTRYPSKYKITIVARDMPEDFTSQAFASPWAGANWSPFGYEENSYRRELATFNKFWDMQLTGLVHVVPYRIYIPAEPTEEMLYFKELFKFLPPEELPEGMKAGVIFDTITVNPEQYLPWLRLQLLNFGVTFVRRKVQGLDEAADLAGENGIIVNATGLGAKSLIGVEDEKVYPIRGQTIIVHAPGIKERAECFALPLVGVSSDDVTYAIPRPSPDEHVLIGGTYQKHNWDTSVDFTAAQRMWDTAVKYMPALKSEKNSVIRHNVGLRPAREGGARIEVELVSFPVNRDFMYGHSARQTRGTLSVVHAYGFGGTGYQCSWGAAEEAVDLIQSIA</sequence>
<comment type="similarity">
    <text evidence="2">Belongs to the DAMOX/DASOX family.</text>
</comment>
<dbReference type="AlphaFoldDB" id="A0A4V2MX07"/>
<evidence type="ECO:0000256" key="5">
    <source>
        <dbReference type="ARBA" id="ARBA00023002"/>
    </source>
</evidence>
<evidence type="ECO:0000256" key="1">
    <source>
        <dbReference type="ARBA" id="ARBA00001974"/>
    </source>
</evidence>
<dbReference type="InterPro" id="IPR006181">
    <property type="entry name" value="D-amino_acid_oxidase_CS"/>
</dbReference>
<keyword evidence="7" id="KW-1133">Transmembrane helix</keyword>
<accession>A0A4V2MX07</accession>
<feature type="transmembrane region" description="Helical" evidence="7">
    <location>
        <begin position="6"/>
        <end position="26"/>
    </location>
</feature>
<evidence type="ECO:0000256" key="4">
    <source>
        <dbReference type="ARBA" id="ARBA00022827"/>
    </source>
</evidence>
<keyword evidence="3" id="KW-0285">Flavoprotein</keyword>
<evidence type="ECO:0000256" key="2">
    <source>
        <dbReference type="ARBA" id="ARBA00006730"/>
    </source>
</evidence>
<protein>
    <recommendedName>
        <fullName evidence="8">FAD dependent oxidoreductase domain-containing protein</fullName>
    </recommendedName>
</protein>
<feature type="binding site" evidence="6">
    <location>
        <position position="162"/>
    </location>
    <ligand>
        <name>FAD</name>
        <dbReference type="ChEBI" id="CHEBI:57692"/>
    </ligand>
</feature>
<keyword evidence="5" id="KW-0560">Oxidoreductase</keyword>
<feature type="binding site" evidence="6">
    <location>
        <position position="233"/>
    </location>
    <ligand>
        <name>D-dopa</name>
        <dbReference type="ChEBI" id="CHEBI:149689"/>
    </ligand>
</feature>
<evidence type="ECO:0000256" key="6">
    <source>
        <dbReference type="PIRSR" id="PIRSR000189-1"/>
    </source>
</evidence>